<dbReference type="SUPFAM" id="SSF111369">
    <property type="entry name" value="HlyD-like secretion proteins"/>
    <property type="match status" value="1"/>
</dbReference>
<dbReference type="AlphaFoldDB" id="A0A1T1HCN0"/>
<comment type="caution">
    <text evidence="7">The sequence shown here is derived from an EMBL/GenBank/DDBJ whole genome shotgun (WGS) entry which is preliminary data.</text>
</comment>
<dbReference type="Proteomes" id="UP000190064">
    <property type="component" value="Unassembled WGS sequence"/>
</dbReference>
<dbReference type="Gene3D" id="1.10.287.470">
    <property type="entry name" value="Helix hairpin bin"/>
    <property type="match status" value="1"/>
</dbReference>
<evidence type="ECO:0000259" key="5">
    <source>
        <dbReference type="Pfam" id="PF25917"/>
    </source>
</evidence>
<dbReference type="Gene3D" id="2.40.420.20">
    <property type="match status" value="1"/>
</dbReference>
<reference evidence="7" key="1">
    <citation type="submission" date="2017-02" db="EMBL/GenBank/DDBJ databases">
        <title>Draft Genome Sequence of the Salt Water Bacterium Oceanospirillum linum ATCC 11336.</title>
        <authorList>
            <person name="Trachtenberg A.M."/>
            <person name="Carney J.G."/>
            <person name="Linnane J.D."/>
            <person name="Rheaume B.A."/>
            <person name="Pitts N.L."/>
            <person name="Mykles D.L."/>
            <person name="Maclea K.S."/>
        </authorList>
    </citation>
    <scope>NUCLEOTIDE SEQUENCE [LARGE SCALE GENOMIC DNA]</scope>
    <source>
        <strain evidence="7">ATCC 11336</strain>
    </source>
</reference>
<evidence type="ECO:0000259" key="6">
    <source>
        <dbReference type="Pfam" id="PF25967"/>
    </source>
</evidence>
<dbReference type="NCBIfam" id="TIGR01730">
    <property type="entry name" value="RND_mfp"/>
    <property type="match status" value="1"/>
</dbReference>
<dbReference type="PANTHER" id="PTHR30469:SF20">
    <property type="entry name" value="EFFLUX RND TRANSPORTER PERIPLASMIC ADAPTOR SUBUNIT"/>
    <property type="match status" value="1"/>
</dbReference>
<gene>
    <name evidence="7" type="ORF">BTA35_0205390</name>
</gene>
<dbReference type="GO" id="GO:0015562">
    <property type="term" value="F:efflux transmembrane transporter activity"/>
    <property type="evidence" value="ECO:0007669"/>
    <property type="project" value="TreeGrafter"/>
</dbReference>
<dbReference type="InterPro" id="IPR058625">
    <property type="entry name" value="MdtA-like_BSH"/>
</dbReference>
<dbReference type="GO" id="GO:1990281">
    <property type="term" value="C:efflux pump complex"/>
    <property type="evidence" value="ECO:0007669"/>
    <property type="project" value="TreeGrafter"/>
</dbReference>
<sequence length="367" mass="40667">MPAQSRLFVIACALTSTLLLTGCQEEEINTAAQDVIRPVKLASIGHQSVSVRYFPAEFVASQETDLAFRVSGELEQLPVTEGETVVKGQVLAALDDQDFLLNVKQRQTAYDLARLQYERIRAMVVQKAATQSQLDEVKTSMDQAETALEQAQNQLAYSKIKAPYDGVIARVYADNYEFVSATAPIVKLENAETIDVRFQVPEDLVARIRKDNTSYLPKVVVESVPGKVFEARYKEHSTNPDPSTKGYDVILTMPRPDPESVTLLPGMTAEVQVNVNEMLGDPAFWLVPVEAVFMDESKPADSEERSVWVYNPENHLISKRAVTIGELQGNMIQVTTGLKEGEQIVAAGAHAIKEGMEVRPWVKERGL</sequence>
<proteinExistence type="inferred from homology"/>
<evidence type="ECO:0000313" key="7">
    <source>
        <dbReference type="EMBL" id="OOV87477.1"/>
    </source>
</evidence>
<dbReference type="Pfam" id="PF25917">
    <property type="entry name" value="BSH_RND"/>
    <property type="match status" value="1"/>
</dbReference>
<dbReference type="EMBL" id="MTSD02000002">
    <property type="protein sequence ID" value="OOV87477.1"/>
    <property type="molecule type" value="Genomic_DNA"/>
</dbReference>
<feature type="domain" description="Multidrug resistance protein MdtA-like barrel-sandwich hybrid" evidence="5">
    <location>
        <begin position="66"/>
        <end position="181"/>
    </location>
</feature>
<dbReference type="STRING" id="966.BTA35_0205390"/>
<comment type="similarity">
    <text evidence="2">Belongs to the membrane fusion protein (MFP) (TC 8.A.1) family.</text>
</comment>
<organism evidence="7 8">
    <name type="scientific">Oceanospirillum linum</name>
    <dbReference type="NCBI Taxonomy" id="966"/>
    <lineage>
        <taxon>Bacteria</taxon>
        <taxon>Pseudomonadati</taxon>
        <taxon>Pseudomonadota</taxon>
        <taxon>Gammaproteobacteria</taxon>
        <taxon>Oceanospirillales</taxon>
        <taxon>Oceanospirillaceae</taxon>
        <taxon>Oceanospirillum</taxon>
    </lineage>
</organism>
<keyword evidence="8" id="KW-1185">Reference proteome</keyword>
<name>A0A1T1HCN0_OCELI</name>
<evidence type="ECO:0000256" key="2">
    <source>
        <dbReference type="ARBA" id="ARBA00009477"/>
    </source>
</evidence>
<protein>
    <submittedName>
        <fullName evidence="7">Uncharacterized protein</fullName>
    </submittedName>
</protein>
<dbReference type="InterPro" id="IPR058627">
    <property type="entry name" value="MdtA-like_C"/>
</dbReference>
<evidence type="ECO:0000256" key="4">
    <source>
        <dbReference type="SAM" id="Coils"/>
    </source>
</evidence>
<dbReference type="Gene3D" id="2.40.50.100">
    <property type="match status" value="1"/>
</dbReference>
<feature type="coiled-coil region" evidence="4">
    <location>
        <begin position="127"/>
        <end position="161"/>
    </location>
</feature>
<dbReference type="Pfam" id="PF25967">
    <property type="entry name" value="RND-MFP_C"/>
    <property type="match status" value="1"/>
</dbReference>
<comment type="subcellular location">
    <subcellularLocation>
        <location evidence="1">Cell envelope</location>
    </subcellularLocation>
</comment>
<evidence type="ECO:0000313" key="8">
    <source>
        <dbReference type="Proteomes" id="UP000190064"/>
    </source>
</evidence>
<dbReference type="RefSeq" id="WP_078318806.1">
    <property type="nucleotide sequence ID" value="NZ_FXTS01000002.1"/>
</dbReference>
<dbReference type="PANTHER" id="PTHR30469">
    <property type="entry name" value="MULTIDRUG RESISTANCE PROTEIN MDTA"/>
    <property type="match status" value="1"/>
</dbReference>
<evidence type="ECO:0000256" key="1">
    <source>
        <dbReference type="ARBA" id="ARBA00004196"/>
    </source>
</evidence>
<feature type="domain" description="Multidrug resistance protein MdtA-like C-terminal permuted SH3" evidence="6">
    <location>
        <begin position="287"/>
        <end position="349"/>
    </location>
</feature>
<keyword evidence="4" id="KW-0175">Coiled coil</keyword>
<keyword evidence="3" id="KW-0813">Transport</keyword>
<dbReference type="PROSITE" id="PS51257">
    <property type="entry name" value="PROKAR_LIPOPROTEIN"/>
    <property type="match status" value="1"/>
</dbReference>
<dbReference type="Gene3D" id="2.40.30.170">
    <property type="match status" value="1"/>
</dbReference>
<accession>A0A1T1HCN0</accession>
<dbReference type="InterPro" id="IPR006143">
    <property type="entry name" value="RND_pump_MFP"/>
</dbReference>
<evidence type="ECO:0000256" key="3">
    <source>
        <dbReference type="ARBA" id="ARBA00022448"/>
    </source>
</evidence>